<dbReference type="AlphaFoldDB" id="A0A1T2KVP4"/>
<evidence type="ECO:0000313" key="3">
    <source>
        <dbReference type="EMBL" id="OOZ36919.1"/>
    </source>
</evidence>
<dbReference type="RefSeq" id="WP_078477652.1">
    <property type="nucleotide sequence ID" value="NZ_MPRK01000302.1"/>
</dbReference>
<dbReference type="SMART" id="SM00854">
    <property type="entry name" value="PGA_cap"/>
    <property type="match status" value="1"/>
</dbReference>
<sequence length="272" mass="30158">MKNDEISILLAGDVMLGRGIDQLMPHPGDLKLYEAWRQVDDARVFIDLSQKRYGPIPGNRDIGSVWGDILPEIEALDPDLRLINLETAITSNGQPWPNKKIHYRMHPQNVGVLKHAKIDFCALANNHVIDWGYPGLDETLATLEKSGVHYAGAGDGIEQAGMPITLPVSGKGRVIVVSMATTSSGIPVEWGAGYKRSGLNLVDLNDFWINQIRDSISVIRKLGDIAVASIHWGRNYGHDIHPRQRYFAHKLIAEAGIDLIHGHSSHHVREIE</sequence>
<dbReference type="CDD" id="cd07381">
    <property type="entry name" value="MPP_CapA"/>
    <property type="match status" value="1"/>
</dbReference>
<comment type="caution">
    <text evidence="3">The sequence shown here is derived from an EMBL/GenBank/DDBJ whole genome shotgun (WGS) entry which is preliminary data.</text>
</comment>
<comment type="similarity">
    <text evidence="1">Belongs to the CapA family.</text>
</comment>
<feature type="domain" description="Capsule synthesis protein CapA" evidence="2">
    <location>
        <begin position="7"/>
        <end position="271"/>
    </location>
</feature>
<name>A0A1T2KVP4_9GAMM</name>
<gene>
    <name evidence="3" type="ORF">BOW52_10500</name>
</gene>
<dbReference type="Proteomes" id="UP000190198">
    <property type="component" value="Unassembled WGS sequence"/>
</dbReference>
<dbReference type="PANTHER" id="PTHR33393:SF11">
    <property type="entry name" value="POLYGLUTAMINE SYNTHESIS ACCESSORY PROTEIN RV0574C-RELATED"/>
    <property type="match status" value="1"/>
</dbReference>
<evidence type="ECO:0000256" key="1">
    <source>
        <dbReference type="ARBA" id="ARBA00005662"/>
    </source>
</evidence>
<dbReference type="Pfam" id="PF09587">
    <property type="entry name" value="PGA_cap"/>
    <property type="match status" value="1"/>
</dbReference>
<keyword evidence="4" id="KW-1185">Reference proteome</keyword>
<organism evidence="3 4">
    <name type="scientific">Solemya elarraichensis gill symbiont</name>
    <dbReference type="NCBI Taxonomy" id="1918949"/>
    <lineage>
        <taxon>Bacteria</taxon>
        <taxon>Pseudomonadati</taxon>
        <taxon>Pseudomonadota</taxon>
        <taxon>Gammaproteobacteria</taxon>
        <taxon>sulfur-oxidizing symbionts</taxon>
    </lineage>
</organism>
<evidence type="ECO:0000259" key="2">
    <source>
        <dbReference type="SMART" id="SM00854"/>
    </source>
</evidence>
<dbReference type="InterPro" id="IPR052169">
    <property type="entry name" value="CW_Biosynth-Accessory"/>
</dbReference>
<dbReference type="Gene3D" id="3.60.21.10">
    <property type="match status" value="1"/>
</dbReference>
<evidence type="ECO:0000313" key="4">
    <source>
        <dbReference type="Proteomes" id="UP000190198"/>
    </source>
</evidence>
<dbReference type="OrthoDB" id="9810718at2"/>
<dbReference type="PANTHER" id="PTHR33393">
    <property type="entry name" value="POLYGLUTAMINE SYNTHESIS ACCESSORY PROTEIN RV0574C-RELATED"/>
    <property type="match status" value="1"/>
</dbReference>
<proteinExistence type="inferred from homology"/>
<dbReference type="InterPro" id="IPR029052">
    <property type="entry name" value="Metallo-depent_PP-like"/>
</dbReference>
<dbReference type="InterPro" id="IPR019079">
    <property type="entry name" value="Capsule_synth_CapA"/>
</dbReference>
<reference evidence="3 4" key="1">
    <citation type="submission" date="2016-11" db="EMBL/GenBank/DDBJ databases">
        <title>Mixed transmission modes and dynamic genome evolution in an obligate animal-bacterial symbiosis.</title>
        <authorList>
            <person name="Russell S.L."/>
            <person name="Corbett-Detig R.B."/>
            <person name="Cavanaugh C.M."/>
        </authorList>
    </citation>
    <scope>NUCLEOTIDE SEQUENCE [LARGE SCALE GENOMIC DNA]</scope>
    <source>
        <strain evidence="3">Sp-SM6</strain>
    </source>
</reference>
<accession>A0A1T2KVP4</accession>
<dbReference type="SUPFAM" id="SSF56300">
    <property type="entry name" value="Metallo-dependent phosphatases"/>
    <property type="match status" value="1"/>
</dbReference>
<protein>
    <recommendedName>
        <fullName evidence="2">Capsule synthesis protein CapA domain-containing protein</fullName>
    </recommendedName>
</protein>
<dbReference type="EMBL" id="MPRK01000302">
    <property type="protein sequence ID" value="OOZ36919.1"/>
    <property type="molecule type" value="Genomic_DNA"/>
</dbReference>